<name>A0A8T5GFH0_9ARCH</name>
<organism evidence="2 3">
    <name type="scientific">Candidatus Iainarchaeum sp</name>
    <dbReference type="NCBI Taxonomy" id="3101447"/>
    <lineage>
        <taxon>Archaea</taxon>
        <taxon>Candidatus Iainarchaeota</taxon>
        <taxon>Candidatus Iainarchaeia</taxon>
        <taxon>Candidatus Iainarchaeales</taxon>
        <taxon>Candidatus Iainarchaeaceae</taxon>
        <taxon>Candidatus Iainarchaeum</taxon>
    </lineage>
</organism>
<dbReference type="EMBL" id="JABJNZ010000052">
    <property type="protein sequence ID" value="MBT4870709.1"/>
    <property type="molecule type" value="Genomic_DNA"/>
</dbReference>
<sequence length="561" mass="62916">MNRKLVIIIGLILLASFVFSEGLQPSDLAWNGAMSVTLDKETFMDGETITGHVRIANKEEYPIIGGILVLQIAQGEYEYPSQSVTNDNVLFEKTIKDIWVLPNTVKDIDFNLGIVQGGEYRADAYLSVLRSKHTGASWIFMSPLSKEFNVEGEEYKRLQIFRPLTNFNGVRGPVGFPVEGGEEINGEIFITNETGEDRDSLQIGITICDWSTGFCEKEETLFDIGTIKANQTDPVNVKVKVPTIPSAYAINIKLYNGDIIESIYKSRVIVAGGTAKLRKMLINGFKEKDYSLLTIFSGSPDHFNYPPFNNFSLGMKIYSNTILIQEEKVDINNIDTSEIKQQDFDIKNNIFDRVCLEITKQSVLYDEFCFDVELEAIQEAYDLEYPEIVQVDWSYNEELTELTLALNKSISINSRVRIIHNNQIIFEDSVTNASEYEKIIFIQRDNMVMLVDDFDAKNQQTINLNLALDKDEVEIVENGVVESSGTTTITCSDKICDNGFVCDGESYASLQGTCCKSTCVPAIESEGFNLLGIPFIFWIAIIILLAAIAVVGTTVQKVKHK</sequence>
<protein>
    <submittedName>
        <fullName evidence="2">Uncharacterized protein</fullName>
    </submittedName>
</protein>
<dbReference type="Proteomes" id="UP000722459">
    <property type="component" value="Unassembled WGS sequence"/>
</dbReference>
<evidence type="ECO:0000313" key="2">
    <source>
        <dbReference type="EMBL" id="MBT4870709.1"/>
    </source>
</evidence>
<evidence type="ECO:0000256" key="1">
    <source>
        <dbReference type="SAM" id="Phobius"/>
    </source>
</evidence>
<keyword evidence="1" id="KW-1133">Transmembrane helix</keyword>
<reference evidence="2" key="1">
    <citation type="journal article" date="2021" name="ISME J.">
        <title>Mercury methylation by metabolically versatile and cosmopolitan marine bacteria.</title>
        <authorList>
            <person name="Lin H."/>
            <person name="Ascher D.B."/>
            <person name="Myung Y."/>
            <person name="Lamborg C.H."/>
            <person name="Hallam S.J."/>
            <person name="Gionfriddo C.M."/>
            <person name="Holt K.E."/>
            <person name="Moreau J.W."/>
        </authorList>
    </citation>
    <scope>NUCLEOTIDE SEQUENCE</scope>
    <source>
        <strain evidence="2">SI075_bin30</strain>
    </source>
</reference>
<comment type="caution">
    <text evidence="2">The sequence shown here is derived from an EMBL/GenBank/DDBJ whole genome shotgun (WGS) entry which is preliminary data.</text>
</comment>
<keyword evidence="1" id="KW-0472">Membrane</keyword>
<accession>A0A8T5GFH0</accession>
<evidence type="ECO:0000313" key="3">
    <source>
        <dbReference type="Proteomes" id="UP000722459"/>
    </source>
</evidence>
<feature type="transmembrane region" description="Helical" evidence="1">
    <location>
        <begin position="535"/>
        <end position="555"/>
    </location>
</feature>
<proteinExistence type="predicted"/>
<gene>
    <name evidence="2" type="ORF">HON47_03990</name>
</gene>
<dbReference type="AlphaFoldDB" id="A0A8T5GFH0"/>
<keyword evidence="1" id="KW-0812">Transmembrane</keyword>